<dbReference type="Pfam" id="PF09605">
    <property type="entry name" value="Trep_Strep"/>
    <property type="match status" value="1"/>
</dbReference>
<dbReference type="EMBL" id="LR134406">
    <property type="protein sequence ID" value="VEH71405.1"/>
    <property type="molecule type" value="Genomic_DNA"/>
</dbReference>
<feature type="region of interest" description="Disordered" evidence="1">
    <location>
        <begin position="1"/>
        <end position="20"/>
    </location>
</feature>
<evidence type="ECO:0000313" key="4">
    <source>
        <dbReference type="Proteomes" id="UP000273044"/>
    </source>
</evidence>
<feature type="transmembrane region" description="Helical" evidence="2">
    <location>
        <begin position="53"/>
        <end position="73"/>
    </location>
</feature>
<feature type="transmembrane region" description="Helical" evidence="2">
    <location>
        <begin position="179"/>
        <end position="197"/>
    </location>
</feature>
<evidence type="ECO:0000256" key="1">
    <source>
        <dbReference type="SAM" id="MobiDB-lite"/>
    </source>
</evidence>
<name>A0A3N4D8D7_9ACTN</name>
<feature type="transmembrane region" description="Helical" evidence="2">
    <location>
        <begin position="26"/>
        <end position="47"/>
    </location>
</feature>
<feature type="transmembrane region" description="Helical" evidence="2">
    <location>
        <begin position="132"/>
        <end position="150"/>
    </location>
</feature>
<feature type="transmembrane region" description="Helical" evidence="2">
    <location>
        <begin position="80"/>
        <end position="98"/>
    </location>
</feature>
<sequence>MMSESTESTQPAAPTPNRRNSPVRDAVTIGIFIALYIVLFFICGMTMGAIPLIMVLLPVIFGIFGGLIFMVLLGKVQRTGIFLITGLIIGLMMISMAPGGVMCYMTIAGGVVAEVIYWLMGHKSFASMTAAYTAFVTFFALGEYIPFVWMKDAYLELYANNPTLDVAKVGMDMLNPATMAMYCLLAIVACVAGCFWGRALTRRQFSRAGIV</sequence>
<dbReference type="Proteomes" id="UP000273044">
    <property type="component" value="Chromosome"/>
</dbReference>
<keyword evidence="2" id="KW-0472">Membrane</keyword>
<accession>A0A3N4D8D7</accession>
<feature type="transmembrane region" description="Helical" evidence="2">
    <location>
        <begin position="104"/>
        <end position="120"/>
    </location>
</feature>
<organism evidence="3 4">
    <name type="scientific">Arachnia propionica</name>
    <dbReference type="NCBI Taxonomy" id="1750"/>
    <lineage>
        <taxon>Bacteria</taxon>
        <taxon>Bacillati</taxon>
        <taxon>Actinomycetota</taxon>
        <taxon>Actinomycetes</taxon>
        <taxon>Propionibacteriales</taxon>
        <taxon>Propionibacteriaceae</taxon>
        <taxon>Arachnia</taxon>
    </lineage>
</organism>
<reference evidence="3 4" key="1">
    <citation type="submission" date="2018-12" db="EMBL/GenBank/DDBJ databases">
        <authorList>
            <consortium name="Pathogen Informatics"/>
        </authorList>
    </citation>
    <scope>NUCLEOTIDE SEQUENCE [LARGE SCALE GENOMIC DNA]</scope>
    <source>
        <strain evidence="3 4">NCTC12967</strain>
    </source>
</reference>
<gene>
    <name evidence="3" type="ORF">NCTC12967_02725</name>
</gene>
<dbReference type="InterPro" id="IPR011733">
    <property type="entry name" value="CHP02185_IM"/>
</dbReference>
<dbReference type="OMA" id="MMSESTE"/>
<dbReference type="OrthoDB" id="9781459at2"/>
<dbReference type="AlphaFoldDB" id="A0A3N4D8D7"/>
<proteinExistence type="predicted"/>
<keyword evidence="2" id="KW-1133">Transmembrane helix</keyword>
<evidence type="ECO:0000313" key="3">
    <source>
        <dbReference type="EMBL" id="VEH71405.1"/>
    </source>
</evidence>
<keyword evidence="2" id="KW-0812">Transmembrane</keyword>
<protein>
    <submittedName>
        <fullName evidence="3">Conserved hypothetical integral membrane protein</fullName>
    </submittedName>
</protein>
<evidence type="ECO:0000256" key="2">
    <source>
        <dbReference type="SAM" id="Phobius"/>
    </source>
</evidence>
<keyword evidence="4" id="KW-1185">Reference proteome</keyword>
<dbReference type="NCBIfam" id="TIGR02185">
    <property type="entry name" value="Trep_Strep"/>
    <property type="match status" value="1"/>
</dbReference>